<dbReference type="EMBL" id="RZGR01000021">
    <property type="protein sequence ID" value="RUQ85077.1"/>
    <property type="molecule type" value="Genomic_DNA"/>
</dbReference>
<name>A0A3S0VMS8_9GAMM</name>
<comment type="caution">
    <text evidence="2">The sequence shown here is derived from an EMBL/GenBank/DDBJ whole genome shotgun (WGS) entry which is preliminary data.</text>
</comment>
<reference evidence="2 3" key="1">
    <citation type="submission" date="2018-12" db="EMBL/GenBank/DDBJ databases">
        <title>Legionella sp,whole genome shotgun sequence.</title>
        <authorList>
            <person name="Wu H."/>
        </authorList>
    </citation>
    <scope>NUCLEOTIDE SEQUENCE [LARGE SCALE GENOMIC DNA]</scope>
    <source>
        <strain evidence="3">km714</strain>
    </source>
</reference>
<protein>
    <submittedName>
        <fullName evidence="2">Uncharacterized protein</fullName>
    </submittedName>
</protein>
<organism evidence="2 3">
    <name type="scientific">Legionella septentrionalis</name>
    <dbReference type="NCBI Taxonomy" id="2498109"/>
    <lineage>
        <taxon>Bacteria</taxon>
        <taxon>Pseudomonadati</taxon>
        <taxon>Pseudomonadota</taxon>
        <taxon>Gammaproteobacteria</taxon>
        <taxon>Legionellales</taxon>
        <taxon>Legionellaceae</taxon>
        <taxon>Legionella</taxon>
    </lineage>
</organism>
<dbReference type="Proteomes" id="UP000288012">
    <property type="component" value="Unassembled WGS sequence"/>
</dbReference>
<keyword evidence="3" id="KW-1185">Reference proteome</keyword>
<feature type="region of interest" description="Disordered" evidence="1">
    <location>
        <begin position="433"/>
        <end position="452"/>
    </location>
</feature>
<proteinExistence type="predicted"/>
<sequence>MTIGLHMLYSSQVEKALNHHFEKLEDKGYVKHSVSLGAFQLNYFLNDNVCVVSTPVLTQAPSSYKTELTYQEVINFFKSQKDFLLAEQQVIIPVIGAGNTERHITVLYKNTKDKYTLFDSKLSNPSTFLNSSEKPGLTVGGLISAIFRSVFNWNYSHKVKFKSGKEAIDLQYEGLGTQSTFDGVSCGFHALGMMQILANDAVIGKSKNGADRTRMLKTLANQSPVSLGLQMLDNSKQAHQTSLTAFLKNSWYKTFNNAGEEYSFAQYFLGAPKSNESKLWFATTPLVTFKNTFKLVLELPLSIVSGIFDYLRNALYQFAPTRWYSKMTRTLTLALVQTAYALTEGVRRITNFILSPIEASRELGILPNRANSPERSEWDNESENMINKKISSSSLTQATRLLQTEQSSAVKTIEYEDFEEIQYYGSFFSSAGKQPSYEKPNASSSHAKNKNI</sequence>
<evidence type="ECO:0000256" key="1">
    <source>
        <dbReference type="SAM" id="MobiDB-lite"/>
    </source>
</evidence>
<dbReference type="AlphaFoldDB" id="A0A3S0VMS8"/>
<dbReference type="RefSeq" id="WP_127111354.1">
    <property type="nucleotide sequence ID" value="NZ_RZGR01000021.1"/>
</dbReference>
<gene>
    <name evidence="2" type="ORF">EKM59_07585</name>
</gene>
<accession>A0A3S0VMS8</accession>
<evidence type="ECO:0000313" key="3">
    <source>
        <dbReference type="Proteomes" id="UP000288012"/>
    </source>
</evidence>
<evidence type="ECO:0000313" key="2">
    <source>
        <dbReference type="EMBL" id="RUQ85077.1"/>
    </source>
</evidence>